<organism evidence="1 2">
    <name type="scientific">Macroventuria anomochaeta</name>
    <dbReference type="NCBI Taxonomy" id="301207"/>
    <lineage>
        <taxon>Eukaryota</taxon>
        <taxon>Fungi</taxon>
        <taxon>Dikarya</taxon>
        <taxon>Ascomycota</taxon>
        <taxon>Pezizomycotina</taxon>
        <taxon>Dothideomycetes</taxon>
        <taxon>Pleosporomycetidae</taxon>
        <taxon>Pleosporales</taxon>
        <taxon>Pleosporineae</taxon>
        <taxon>Didymellaceae</taxon>
        <taxon>Macroventuria</taxon>
    </lineage>
</organism>
<evidence type="ECO:0000313" key="2">
    <source>
        <dbReference type="Proteomes" id="UP000799754"/>
    </source>
</evidence>
<reference evidence="1" key="1">
    <citation type="journal article" date="2020" name="Stud. Mycol.">
        <title>101 Dothideomycetes genomes: a test case for predicting lifestyles and emergence of pathogens.</title>
        <authorList>
            <person name="Haridas S."/>
            <person name="Albert R."/>
            <person name="Binder M."/>
            <person name="Bloem J."/>
            <person name="Labutti K."/>
            <person name="Salamov A."/>
            <person name="Andreopoulos B."/>
            <person name="Baker S."/>
            <person name="Barry K."/>
            <person name="Bills G."/>
            <person name="Bluhm B."/>
            <person name="Cannon C."/>
            <person name="Castanera R."/>
            <person name="Culley D."/>
            <person name="Daum C."/>
            <person name="Ezra D."/>
            <person name="Gonzalez J."/>
            <person name="Henrissat B."/>
            <person name="Kuo A."/>
            <person name="Liang C."/>
            <person name="Lipzen A."/>
            <person name="Lutzoni F."/>
            <person name="Magnuson J."/>
            <person name="Mondo S."/>
            <person name="Nolan M."/>
            <person name="Ohm R."/>
            <person name="Pangilinan J."/>
            <person name="Park H.-J."/>
            <person name="Ramirez L."/>
            <person name="Alfaro M."/>
            <person name="Sun H."/>
            <person name="Tritt A."/>
            <person name="Yoshinaga Y."/>
            <person name="Zwiers L.-H."/>
            <person name="Turgeon B."/>
            <person name="Goodwin S."/>
            <person name="Spatafora J."/>
            <person name="Crous P."/>
            <person name="Grigoriev I."/>
        </authorList>
    </citation>
    <scope>NUCLEOTIDE SEQUENCE</scope>
    <source>
        <strain evidence="1">CBS 525.71</strain>
    </source>
</reference>
<gene>
    <name evidence="1" type="ORF">BU25DRAFT_351976</name>
</gene>
<feature type="non-terminal residue" evidence="1">
    <location>
        <position position="1"/>
    </location>
</feature>
<comment type="caution">
    <text evidence="1">The sequence shown here is derived from an EMBL/GenBank/DDBJ whole genome shotgun (WGS) entry which is preliminary data.</text>
</comment>
<accession>A0ACB6RNH9</accession>
<sequence length="179" mass="20469">WIEDCMTNHRRCNVSVMDRSWYPTRLLDCSPPERCLKLTADNYTQLLKRFPLHILSQLYQDAVYVARSLGLRYIWIDALCITQQGDQLNDWGKKLEVMGKIYSNSFCNTSVAEALDGQHVVFHSRDLGTLNTQVTRLNVAGPSKPYLIADPAFWVKEITYALANTRGLPKNISVNVGRF</sequence>
<keyword evidence="2" id="KW-1185">Reference proteome</keyword>
<proteinExistence type="predicted"/>
<dbReference type="Proteomes" id="UP000799754">
    <property type="component" value="Unassembled WGS sequence"/>
</dbReference>
<dbReference type="EMBL" id="MU006743">
    <property type="protein sequence ID" value="KAF2622673.1"/>
    <property type="molecule type" value="Genomic_DNA"/>
</dbReference>
<protein>
    <submittedName>
        <fullName evidence="1">HET-domain-containing protein</fullName>
    </submittedName>
</protein>
<name>A0ACB6RNH9_9PLEO</name>
<evidence type="ECO:0000313" key="1">
    <source>
        <dbReference type="EMBL" id="KAF2622673.1"/>
    </source>
</evidence>